<dbReference type="RefSeq" id="WP_147847889.1">
    <property type="nucleotide sequence ID" value="NZ_VDUZ01000016.1"/>
</dbReference>
<dbReference type="GO" id="GO:0015159">
    <property type="term" value="F:polysaccharide transmembrane transporter activity"/>
    <property type="evidence" value="ECO:0007669"/>
    <property type="project" value="InterPro"/>
</dbReference>
<dbReference type="InterPro" id="IPR003715">
    <property type="entry name" value="Poly_export_N"/>
</dbReference>
<feature type="chain" id="PRO_5023080051" evidence="2">
    <location>
        <begin position="28"/>
        <end position="197"/>
    </location>
</feature>
<dbReference type="InterPro" id="IPR049712">
    <property type="entry name" value="Poly_export"/>
</dbReference>
<dbReference type="PANTHER" id="PTHR33619:SF3">
    <property type="entry name" value="POLYSACCHARIDE EXPORT PROTEIN GFCE-RELATED"/>
    <property type="match status" value="1"/>
</dbReference>
<evidence type="ECO:0000313" key="6">
    <source>
        <dbReference type="Proteomes" id="UP000321638"/>
    </source>
</evidence>
<dbReference type="Proteomes" id="UP000321638">
    <property type="component" value="Unassembled WGS sequence"/>
</dbReference>
<dbReference type="OrthoDB" id="197007at2"/>
<dbReference type="PANTHER" id="PTHR33619">
    <property type="entry name" value="POLYSACCHARIDE EXPORT PROTEIN GFCE-RELATED"/>
    <property type="match status" value="1"/>
</dbReference>
<dbReference type="InterPro" id="IPR019554">
    <property type="entry name" value="Soluble_ligand-bd"/>
</dbReference>
<dbReference type="Gene3D" id="3.30.1950.10">
    <property type="entry name" value="wza like domain"/>
    <property type="match status" value="1"/>
</dbReference>
<feature type="domain" description="Soluble ligand binding" evidence="4">
    <location>
        <begin position="128"/>
        <end position="174"/>
    </location>
</feature>
<evidence type="ECO:0000256" key="1">
    <source>
        <dbReference type="ARBA" id="ARBA00022729"/>
    </source>
</evidence>
<evidence type="ECO:0000256" key="2">
    <source>
        <dbReference type="SAM" id="SignalP"/>
    </source>
</evidence>
<feature type="domain" description="Polysaccharide export protein N-terminal" evidence="3">
    <location>
        <begin position="51"/>
        <end position="122"/>
    </location>
</feature>
<dbReference type="Pfam" id="PF10531">
    <property type="entry name" value="SLBB"/>
    <property type="match status" value="1"/>
</dbReference>
<evidence type="ECO:0000259" key="3">
    <source>
        <dbReference type="Pfam" id="PF02563"/>
    </source>
</evidence>
<dbReference type="Pfam" id="PF02563">
    <property type="entry name" value="Poly_export"/>
    <property type="match status" value="1"/>
</dbReference>
<comment type="caution">
    <text evidence="5">The sequence shown here is derived from an EMBL/GenBank/DDBJ whole genome shotgun (WGS) entry which is preliminary data.</text>
</comment>
<organism evidence="5 6">
    <name type="scientific">Vineibacter terrae</name>
    <dbReference type="NCBI Taxonomy" id="2586908"/>
    <lineage>
        <taxon>Bacteria</taxon>
        <taxon>Pseudomonadati</taxon>
        <taxon>Pseudomonadota</taxon>
        <taxon>Alphaproteobacteria</taxon>
        <taxon>Hyphomicrobiales</taxon>
        <taxon>Vineibacter</taxon>
    </lineage>
</organism>
<feature type="signal peptide" evidence="2">
    <location>
        <begin position="1"/>
        <end position="27"/>
    </location>
</feature>
<accession>A0A5C8PMM3</accession>
<dbReference type="AlphaFoldDB" id="A0A5C8PMM3"/>
<keyword evidence="6" id="KW-1185">Reference proteome</keyword>
<sequence>MMNVFQPCRRGGRAASLLVLVGALGLAACEGGTTSTGVPCPTAKAPVGGLDYKLGVGDRVKVTVIGQPELGSEAEVDAGGKLVIALAGEVLAVNHTVSEIQAEITQKLKSNILVDPRVSVQVSGYRPVTVLGQVRQPGRYPYSFGLDVRGATALAGGLERRASPERSVIFRPGQSCDAKPDTPLFPGDTVEVLRRGG</sequence>
<name>A0A5C8PMM3_9HYPH</name>
<gene>
    <name evidence="5" type="ORF">FHP25_15655</name>
</gene>
<reference evidence="5 6" key="1">
    <citation type="submission" date="2019-06" db="EMBL/GenBank/DDBJ databases">
        <title>New taxonomy in bacterial strain CC-CFT640, isolated from vineyard.</title>
        <authorList>
            <person name="Lin S.-Y."/>
            <person name="Tsai C.-F."/>
            <person name="Young C.-C."/>
        </authorList>
    </citation>
    <scope>NUCLEOTIDE SEQUENCE [LARGE SCALE GENOMIC DNA]</scope>
    <source>
        <strain evidence="5 6">CC-CFT640</strain>
    </source>
</reference>
<proteinExistence type="predicted"/>
<evidence type="ECO:0000313" key="5">
    <source>
        <dbReference type="EMBL" id="TXL74846.1"/>
    </source>
</evidence>
<protein>
    <submittedName>
        <fullName evidence="5">Polysaccharide export protein</fullName>
    </submittedName>
</protein>
<evidence type="ECO:0000259" key="4">
    <source>
        <dbReference type="Pfam" id="PF10531"/>
    </source>
</evidence>
<dbReference type="EMBL" id="VDUZ01000016">
    <property type="protein sequence ID" value="TXL74846.1"/>
    <property type="molecule type" value="Genomic_DNA"/>
</dbReference>
<dbReference type="Gene3D" id="3.10.560.10">
    <property type="entry name" value="Outer membrane lipoprotein wza domain like"/>
    <property type="match status" value="1"/>
</dbReference>
<keyword evidence="1 2" id="KW-0732">Signal</keyword>